<sequence length="569" mass="62253">MTSSSSNTPPLDVVANDSNQPATQSAESVAAGVRESNVKIVKREYGVLTFKEWVQLVFWTGLMPIHVFFHVISTSKPAHKVAGAFKRRRATTTIHRRRSSSVTSSHSSRNSLPRHVQDTHVTGKSWRRRASEEIARFSTARLPLFAPQVLLQSSQTVYERWAATRNLPTTVDILLGADEARLLWIGPKPACLRANVNLGSGNESVERRRTEEAARLPVIMFIHGGGFVYPMADIANTFLLYVKQELEARLGTRVGVCALAYNLIPNAAFPIPLRDACSGIRFLLESGVQPGRLQLLGESAGGTILLHVLRHLAKPHSVVGRLVLGEDNVEEQKAELAGICVISPGLPMQAGDPFMAHDILTRESLEAFSRLVSEGVHEMDREWVYPPEESLRDMTGRLMVTTGTGEMMHAAQERLRATLVTAPGLQLTWLRDRGPGGGFEEDTGREGRSGGATDDGQGGLHCGPVFDFPMGVLAGDMAGAGFLGKCHCGCGDHGEKNRDDEEEQSAGDDYRDEEEAVGESEERRALIHKPHQPTAIYGRKTPEHHAEISATTTRIVRWLGDGFDTTVLA</sequence>
<feature type="compositionally biased region" description="Polar residues" evidence="2">
    <location>
        <begin position="16"/>
        <end position="27"/>
    </location>
</feature>
<dbReference type="AlphaFoldDB" id="A0A0D7BVA1"/>
<dbReference type="SUPFAM" id="SSF53474">
    <property type="entry name" value="alpha/beta-Hydrolases"/>
    <property type="match status" value="1"/>
</dbReference>
<keyword evidence="5" id="KW-1185">Reference proteome</keyword>
<reference evidence="4 5" key="1">
    <citation type="journal article" date="2015" name="Fungal Genet. Biol.">
        <title>Evolution of novel wood decay mechanisms in Agaricales revealed by the genome sequences of Fistulina hepatica and Cylindrobasidium torrendii.</title>
        <authorList>
            <person name="Floudas D."/>
            <person name="Held B.W."/>
            <person name="Riley R."/>
            <person name="Nagy L.G."/>
            <person name="Koehler G."/>
            <person name="Ransdell A.S."/>
            <person name="Younus H."/>
            <person name="Chow J."/>
            <person name="Chiniquy J."/>
            <person name="Lipzen A."/>
            <person name="Tritt A."/>
            <person name="Sun H."/>
            <person name="Haridas S."/>
            <person name="LaButti K."/>
            <person name="Ohm R.A."/>
            <person name="Kues U."/>
            <person name="Blanchette R.A."/>
            <person name="Grigoriev I.V."/>
            <person name="Minto R.E."/>
            <person name="Hibbett D.S."/>
        </authorList>
    </citation>
    <scope>NUCLEOTIDE SEQUENCE [LARGE SCALE GENOMIC DNA]</scope>
    <source>
        <strain evidence="4 5">FP15055 ss-10</strain>
    </source>
</reference>
<dbReference type="Gene3D" id="3.40.50.1820">
    <property type="entry name" value="alpha/beta hydrolase"/>
    <property type="match status" value="1"/>
</dbReference>
<dbReference type="EMBL" id="KN880435">
    <property type="protein sequence ID" value="KIY73551.1"/>
    <property type="molecule type" value="Genomic_DNA"/>
</dbReference>
<name>A0A0D7BVA1_9AGAR</name>
<feature type="region of interest" description="Disordered" evidence="2">
    <location>
        <begin position="494"/>
        <end position="545"/>
    </location>
</feature>
<keyword evidence="1 4" id="KW-0378">Hydrolase</keyword>
<evidence type="ECO:0000313" key="4">
    <source>
        <dbReference type="EMBL" id="KIY73551.1"/>
    </source>
</evidence>
<evidence type="ECO:0000259" key="3">
    <source>
        <dbReference type="Pfam" id="PF07859"/>
    </source>
</evidence>
<feature type="region of interest" description="Disordered" evidence="2">
    <location>
        <begin position="91"/>
        <end position="123"/>
    </location>
</feature>
<protein>
    <submittedName>
        <fullName evidence="4">Alpha/beta-hydrolase</fullName>
    </submittedName>
</protein>
<gene>
    <name evidence="4" type="ORF">CYLTODRAFT_485400</name>
</gene>
<dbReference type="Proteomes" id="UP000054007">
    <property type="component" value="Unassembled WGS sequence"/>
</dbReference>
<dbReference type="OrthoDB" id="2152029at2759"/>
<feature type="region of interest" description="Disordered" evidence="2">
    <location>
        <begin position="430"/>
        <end position="458"/>
    </location>
</feature>
<feature type="compositionally biased region" description="Low complexity" evidence="2">
    <location>
        <begin position="100"/>
        <end position="109"/>
    </location>
</feature>
<dbReference type="Pfam" id="PF07859">
    <property type="entry name" value="Abhydrolase_3"/>
    <property type="match status" value="1"/>
</dbReference>
<evidence type="ECO:0000313" key="5">
    <source>
        <dbReference type="Proteomes" id="UP000054007"/>
    </source>
</evidence>
<dbReference type="GO" id="GO:0016787">
    <property type="term" value="F:hydrolase activity"/>
    <property type="evidence" value="ECO:0007669"/>
    <property type="project" value="UniProtKB-KW"/>
</dbReference>
<feature type="region of interest" description="Disordered" evidence="2">
    <location>
        <begin position="1"/>
        <end position="28"/>
    </location>
</feature>
<dbReference type="InterPro" id="IPR013094">
    <property type="entry name" value="AB_hydrolase_3"/>
</dbReference>
<dbReference type="PANTHER" id="PTHR48081:SF31">
    <property type="entry name" value="STERYL ACETYL HYDROLASE MUG81-RELATED"/>
    <property type="match status" value="1"/>
</dbReference>
<dbReference type="InterPro" id="IPR050300">
    <property type="entry name" value="GDXG_lipolytic_enzyme"/>
</dbReference>
<dbReference type="InterPro" id="IPR029058">
    <property type="entry name" value="AB_hydrolase_fold"/>
</dbReference>
<evidence type="ECO:0000256" key="2">
    <source>
        <dbReference type="SAM" id="MobiDB-lite"/>
    </source>
</evidence>
<accession>A0A0D7BVA1</accession>
<dbReference type="STRING" id="1314674.A0A0D7BVA1"/>
<evidence type="ECO:0000256" key="1">
    <source>
        <dbReference type="ARBA" id="ARBA00022801"/>
    </source>
</evidence>
<feature type="domain" description="Alpha/beta hydrolase fold-3" evidence="3">
    <location>
        <begin position="219"/>
        <end position="421"/>
    </location>
</feature>
<feature type="compositionally biased region" description="Acidic residues" evidence="2">
    <location>
        <begin position="500"/>
        <end position="519"/>
    </location>
</feature>
<proteinExistence type="predicted"/>
<organism evidence="4 5">
    <name type="scientific">Cylindrobasidium torrendii FP15055 ss-10</name>
    <dbReference type="NCBI Taxonomy" id="1314674"/>
    <lineage>
        <taxon>Eukaryota</taxon>
        <taxon>Fungi</taxon>
        <taxon>Dikarya</taxon>
        <taxon>Basidiomycota</taxon>
        <taxon>Agaricomycotina</taxon>
        <taxon>Agaricomycetes</taxon>
        <taxon>Agaricomycetidae</taxon>
        <taxon>Agaricales</taxon>
        <taxon>Marasmiineae</taxon>
        <taxon>Physalacriaceae</taxon>
        <taxon>Cylindrobasidium</taxon>
    </lineage>
</organism>
<dbReference type="PANTHER" id="PTHR48081">
    <property type="entry name" value="AB HYDROLASE SUPERFAMILY PROTEIN C4A8.06C"/>
    <property type="match status" value="1"/>
</dbReference>